<feature type="region of interest" description="Disordered" evidence="1">
    <location>
        <begin position="122"/>
        <end position="162"/>
    </location>
</feature>
<accession>A0AAD9PUM9</accession>
<dbReference type="Proteomes" id="UP001249851">
    <property type="component" value="Unassembled WGS sequence"/>
</dbReference>
<keyword evidence="3" id="KW-1185">Reference proteome</keyword>
<dbReference type="AlphaFoldDB" id="A0AAD9PUM9"/>
<gene>
    <name evidence="2" type="ORF">P5673_030408</name>
</gene>
<evidence type="ECO:0000313" key="2">
    <source>
        <dbReference type="EMBL" id="KAK2549186.1"/>
    </source>
</evidence>
<reference evidence="2" key="1">
    <citation type="journal article" date="2023" name="G3 (Bethesda)">
        <title>Whole genome assembly and annotation of the endangered Caribbean coral Acropora cervicornis.</title>
        <authorList>
            <person name="Selwyn J.D."/>
            <person name="Vollmer S.V."/>
        </authorList>
    </citation>
    <scope>NUCLEOTIDE SEQUENCE</scope>
    <source>
        <strain evidence="2">K2</strain>
    </source>
</reference>
<proteinExistence type="predicted"/>
<comment type="caution">
    <text evidence="2">The sequence shown here is derived from an EMBL/GenBank/DDBJ whole genome shotgun (WGS) entry which is preliminary data.</text>
</comment>
<evidence type="ECO:0000313" key="3">
    <source>
        <dbReference type="Proteomes" id="UP001249851"/>
    </source>
</evidence>
<reference evidence="2" key="2">
    <citation type="journal article" date="2023" name="Science">
        <title>Genomic signatures of disease resistance in endangered staghorn corals.</title>
        <authorList>
            <person name="Vollmer S.V."/>
            <person name="Selwyn J.D."/>
            <person name="Despard B.A."/>
            <person name="Roesel C.L."/>
        </authorList>
    </citation>
    <scope>NUCLEOTIDE SEQUENCE</scope>
    <source>
        <strain evidence="2">K2</strain>
    </source>
</reference>
<name>A0AAD9PUM9_ACRCE</name>
<dbReference type="EMBL" id="JARQWQ010000130">
    <property type="protein sequence ID" value="KAK2549186.1"/>
    <property type="molecule type" value="Genomic_DNA"/>
</dbReference>
<protein>
    <submittedName>
        <fullName evidence="2">Uncharacterized protein</fullName>
    </submittedName>
</protein>
<organism evidence="2 3">
    <name type="scientific">Acropora cervicornis</name>
    <name type="common">Staghorn coral</name>
    <dbReference type="NCBI Taxonomy" id="6130"/>
    <lineage>
        <taxon>Eukaryota</taxon>
        <taxon>Metazoa</taxon>
        <taxon>Cnidaria</taxon>
        <taxon>Anthozoa</taxon>
        <taxon>Hexacorallia</taxon>
        <taxon>Scleractinia</taxon>
        <taxon>Astrocoeniina</taxon>
        <taxon>Acroporidae</taxon>
        <taxon>Acropora</taxon>
    </lineage>
</organism>
<evidence type="ECO:0000256" key="1">
    <source>
        <dbReference type="SAM" id="MobiDB-lite"/>
    </source>
</evidence>
<sequence length="232" mass="26864">MVEKLAKSHVEMSDVDEQSEIVTRERKLPPYLSDYTEVPGQNRIQAIKNRRKSMRANLIGKMKIIKEYLKERKDRKLIELVCTQLNRSWEQSIENHREFQALCEERMVDYVEVELHSGEMVSKAPKVRTEGTNNSPITSFRRPSKKSSSKTTSSLPRERARAAAREADLAKLKVKKLKEKSKLEAKITAQKAQLEAELAIQEAEHEAGRREIEALLLKEDLDEFNQSDRMKD</sequence>